<feature type="region of interest" description="Disordered" evidence="1">
    <location>
        <begin position="33"/>
        <end position="63"/>
    </location>
</feature>
<accession>A0ABN7TJV2</accession>
<evidence type="ECO:0000256" key="1">
    <source>
        <dbReference type="SAM" id="MobiDB-lite"/>
    </source>
</evidence>
<dbReference type="Pfam" id="PF10676">
    <property type="entry name" value="gerPA"/>
    <property type="match status" value="1"/>
</dbReference>
<sequence>MTESILGVQTLATIINIFAMKINSISNNGSVNIGDSFHNSHTANSKYTGTNSSYGDQAPPSAQMKNVYIDPDLHDQDAVGNVDSANAIQT</sequence>
<dbReference type="InterPro" id="IPR019618">
    <property type="entry name" value="Spore_germination_GerPA"/>
</dbReference>
<dbReference type="Proteomes" id="UP000730618">
    <property type="component" value="Unassembled WGS sequence"/>
</dbReference>
<comment type="caution">
    <text evidence="2">The sequence shown here is derived from an EMBL/GenBank/DDBJ whole genome shotgun (WGS) entry which is preliminary data.</text>
</comment>
<reference evidence="2 3" key="1">
    <citation type="submission" date="2021-06" db="EMBL/GenBank/DDBJ databases">
        <authorList>
            <person name="Criscuolo A."/>
        </authorList>
    </citation>
    <scope>NUCLEOTIDE SEQUENCE [LARGE SCALE GENOMIC DNA]</scope>
    <source>
        <strain evidence="3">CIP 111802</strain>
    </source>
</reference>
<dbReference type="EMBL" id="CAJVCE010000006">
    <property type="protein sequence ID" value="CAG7640557.1"/>
    <property type="molecule type" value="Genomic_DNA"/>
</dbReference>
<keyword evidence="3" id="KW-1185">Reference proteome</keyword>
<gene>
    <name evidence="2" type="ORF">PAECIP111802_02660</name>
</gene>
<evidence type="ECO:0000313" key="3">
    <source>
        <dbReference type="Proteomes" id="UP000730618"/>
    </source>
</evidence>
<feature type="compositionally biased region" description="Polar residues" evidence="1">
    <location>
        <begin position="37"/>
        <end position="55"/>
    </location>
</feature>
<name>A0ABN7TJV2_9BACL</name>
<evidence type="ECO:0000313" key="2">
    <source>
        <dbReference type="EMBL" id="CAG7640557.1"/>
    </source>
</evidence>
<organism evidence="2 3">
    <name type="scientific">Paenibacillus allorhizosphaerae</name>
    <dbReference type="NCBI Taxonomy" id="2849866"/>
    <lineage>
        <taxon>Bacteria</taxon>
        <taxon>Bacillati</taxon>
        <taxon>Bacillota</taxon>
        <taxon>Bacilli</taxon>
        <taxon>Bacillales</taxon>
        <taxon>Paenibacillaceae</taxon>
        <taxon>Paenibacillus</taxon>
    </lineage>
</organism>
<protein>
    <recommendedName>
        <fullName evidence="4">Spore germination protein</fullName>
    </recommendedName>
</protein>
<evidence type="ECO:0008006" key="4">
    <source>
        <dbReference type="Google" id="ProtNLM"/>
    </source>
</evidence>
<proteinExistence type="predicted"/>